<dbReference type="EMBL" id="CP120374">
    <property type="protein sequence ID" value="WEX89986.1"/>
    <property type="molecule type" value="Genomic_DNA"/>
</dbReference>
<dbReference type="InterPro" id="IPR004680">
    <property type="entry name" value="Cit_transptr-like_dom"/>
</dbReference>
<feature type="transmembrane region" description="Helical" evidence="7">
    <location>
        <begin position="6"/>
        <end position="25"/>
    </location>
</feature>
<feature type="transmembrane region" description="Helical" evidence="7">
    <location>
        <begin position="37"/>
        <end position="56"/>
    </location>
</feature>
<reference evidence="9 10" key="1">
    <citation type="submission" date="2023-03" db="EMBL/GenBank/DDBJ databases">
        <authorList>
            <person name="Kaur S."/>
            <person name="Espinosa-Saiz D."/>
            <person name="Velazquez E."/>
            <person name="Menendez E."/>
            <person name="diCenzo G.C."/>
        </authorList>
    </citation>
    <scope>NUCLEOTIDE SEQUENCE [LARGE SCALE GENOMIC DNA]</scope>
    <source>
        <strain evidence="9 10">LMG 24692</strain>
    </source>
</reference>
<gene>
    <name evidence="9" type="ORF">PZN02_005327</name>
</gene>
<dbReference type="RefSeq" id="WP_280661954.1">
    <property type="nucleotide sequence ID" value="NZ_CP120374.1"/>
</dbReference>
<name>A0ABY8DGF6_9HYPH</name>
<feature type="domain" description="Citrate transporter-like" evidence="8">
    <location>
        <begin position="1"/>
        <end position="63"/>
    </location>
</feature>
<evidence type="ECO:0000256" key="2">
    <source>
        <dbReference type="ARBA" id="ARBA00022448"/>
    </source>
</evidence>
<keyword evidence="10" id="KW-1185">Reference proteome</keyword>
<keyword evidence="2" id="KW-0813">Transport</keyword>
<dbReference type="PANTHER" id="PTHR43652:SF1">
    <property type="entry name" value="RESPONSE REGULATOR"/>
    <property type="match status" value="1"/>
</dbReference>
<evidence type="ECO:0000259" key="8">
    <source>
        <dbReference type="Pfam" id="PF03600"/>
    </source>
</evidence>
<keyword evidence="3 7" id="KW-0812">Transmembrane</keyword>
<evidence type="ECO:0000256" key="3">
    <source>
        <dbReference type="ARBA" id="ARBA00022692"/>
    </source>
</evidence>
<evidence type="ECO:0000256" key="7">
    <source>
        <dbReference type="SAM" id="Phobius"/>
    </source>
</evidence>
<keyword evidence="6 7" id="KW-0472">Membrane</keyword>
<evidence type="ECO:0000256" key="5">
    <source>
        <dbReference type="ARBA" id="ARBA00022989"/>
    </source>
</evidence>
<dbReference type="InterPro" id="IPR051679">
    <property type="entry name" value="DASS-Related_Transporters"/>
</dbReference>
<accession>A0ABY8DGF6</accession>
<dbReference type="Pfam" id="PF03600">
    <property type="entry name" value="CitMHS"/>
    <property type="match status" value="1"/>
</dbReference>
<dbReference type="Proteomes" id="UP001229355">
    <property type="component" value="Chromosome 2"/>
</dbReference>
<organism evidence="9 10">
    <name type="scientific">Sinorhizobium garamanticum</name>
    <dbReference type="NCBI Taxonomy" id="680247"/>
    <lineage>
        <taxon>Bacteria</taxon>
        <taxon>Pseudomonadati</taxon>
        <taxon>Pseudomonadota</taxon>
        <taxon>Alphaproteobacteria</taxon>
        <taxon>Hyphomicrobiales</taxon>
        <taxon>Rhizobiaceae</taxon>
        <taxon>Sinorhizobium/Ensifer group</taxon>
        <taxon>Sinorhizobium</taxon>
    </lineage>
</organism>
<evidence type="ECO:0000313" key="9">
    <source>
        <dbReference type="EMBL" id="WEX89986.1"/>
    </source>
</evidence>
<sequence length="64" mass="6705">MTTVSVLSIFIKSIGALAMMIPVAFQMARRSKASPSSFLMPMAFGSLLGGLMTLIGKSPNIVVS</sequence>
<evidence type="ECO:0000256" key="4">
    <source>
        <dbReference type="ARBA" id="ARBA00022737"/>
    </source>
</evidence>
<proteinExistence type="predicted"/>
<evidence type="ECO:0000256" key="1">
    <source>
        <dbReference type="ARBA" id="ARBA00004141"/>
    </source>
</evidence>
<evidence type="ECO:0000313" key="10">
    <source>
        <dbReference type="Proteomes" id="UP001229355"/>
    </source>
</evidence>
<comment type="subcellular location">
    <subcellularLocation>
        <location evidence="1">Membrane</location>
        <topology evidence="1">Multi-pass membrane protein</topology>
    </subcellularLocation>
</comment>
<evidence type="ECO:0000256" key="6">
    <source>
        <dbReference type="ARBA" id="ARBA00023136"/>
    </source>
</evidence>
<keyword evidence="5 7" id="KW-1133">Transmembrane helix</keyword>
<dbReference type="PANTHER" id="PTHR43652">
    <property type="entry name" value="BASIC AMINO ACID ANTIPORTER YFCC-RELATED"/>
    <property type="match status" value="1"/>
</dbReference>
<protein>
    <submittedName>
        <fullName evidence="9">SLC13 family permease</fullName>
    </submittedName>
</protein>
<keyword evidence="4" id="KW-0677">Repeat</keyword>